<evidence type="ECO:0000256" key="2">
    <source>
        <dbReference type="SAM" id="Phobius"/>
    </source>
</evidence>
<reference evidence="3 4" key="1">
    <citation type="journal article" date="2015" name="J. Biotechnol.">
        <title>Complete genome sequence of Paenibacillus beijingensis 7188(T) (=DSM 24997(T)), a novel rhizobacterium from jujube garden soil.</title>
        <authorList>
            <person name="Kwak Y."/>
            <person name="Shin J.H."/>
        </authorList>
    </citation>
    <scope>NUCLEOTIDE SEQUENCE [LARGE SCALE GENOMIC DNA]</scope>
    <source>
        <strain evidence="3 4">DSM 24997</strain>
    </source>
</reference>
<evidence type="ECO:0000313" key="3">
    <source>
        <dbReference type="EMBL" id="AJY75816.1"/>
    </source>
</evidence>
<sequence length="196" mass="21540">MTIENQAQMESVPPAERALQPGFPPFTPGFPSPQPPVTPGFPFPQPPVSPGFPAPLPPGQPGLPSQLSPTALAGILGQYPRPVGSPPYEMIFLYNLLKSNPFLLQTFITQRPQSLQQAMLFAQTGAGAGIGAGVQREPDERILPRYCYNRWSLVFTFTDVFLMFPVTNFFGFVIGYCYPFLSPCIIPNFQIIFALC</sequence>
<dbReference type="AlphaFoldDB" id="A0A0D5NKN9"/>
<evidence type="ECO:0000256" key="1">
    <source>
        <dbReference type="SAM" id="MobiDB-lite"/>
    </source>
</evidence>
<dbReference type="PATRIC" id="fig|1126833.4.peg.3553"/>
<dbReference type="KEGG" id="pbj:VN24_16225"/>
<dbReference type="RefSeq" id="WP_045671244.1">
    <property type="nucleotide sequence ID" value="NZ_CP011058.1"/>
</dbReference>
<dbReference type="HOGENOM" id="CLU_1389025_0_0_9"/>
<feature type="compositionally biased region" description="Pro residues" evidence="1">
    <location>
        <begin position="22"/>
        <end position="61"/>
    </location>
</feature>
<name>A0A0D5NKN9_9BACL</name>
<dbReference type="Proteomes" id="UP000032633">
    <property type="component" value="Chromosome"/>
</dbReference>
<accession>A0A0D5NKN9</accession>
<feature type="region of interest" description="Disordered" evidence="1">
    <location>
        <begin position="1"/>
        <end position="64"/>
    </location>
</feature>
<gene>
    <name evidence="3" type="ORF">VN24_16225</name>
</gene>
<reference evidence="4" key="2">
    <citation type="submission" date="2015-03" db="EMBL/GenBank/DDBJ databases">
        <title>Genome sequence of Paenibacillus beijingensis strain DSM 24997T.</title>
        <authorList>
            <person name="Kwak Y."/>
            <person name="Shin J.-H."/>
        </authorList>
    </citation>
    <scope>NUCLEOTIDE SEQUENCE [LARGE SCALE GENOMIC DNA]</scope>
    <source>
        <strain evidence="4">DSM 24997</strain>
    </source>
</reference>
<keyword evidence="2" id="KW-0812">Transmembrane</keyword>
<protein>
    <submittedName>
        <fullName evidence="3">Uncharacterized protein</fullName>
    </submittedName>
</protein>
<dbReference type="OrthoDB" id="2628347at2"/>
<dbReference type="EMBL" id="CP011058">
    <property type="protein sequence ID" value="AJY75816.1"/>
    <property type="molecule type" value="Genomic_DNA"/>
</dbReference>
<feature type="transmembrane region" description="Helical" evidence="2">
    <location>
        <begin position="160"/>
        <end position="181"/>
    </location>
</feature>
<proteinExistence type="predicted"/>
<evidence type="ECO:0000313" key="4">
    <source>
        <dbReference type="Proteomes" id="UP000032633"/>
    </source>
</evidence>
<organism evidence="3 4">
    <name type="scientific">Paenibacillus beijingensis</name>
    <dbReference type="NCBI Taxonomy" id="1126833"/>
    <lineage>
        <taxon>Bacteria</taxon>
        <taxon>Bacillati</taxon>
        <taxon>Bacillota</taxon>
        <taxon>Bacilli</taxon>
        <taxon>Bacillales</taxon>
        <taxon>Paenibacillaceae</taxon>
        <taxon>Paenibacillus</taxon>
    </lineage>
</organism>
<keyword evidence="2" id="KW-0472">Membrane</keyword>
<keyword evidence="2" id="KW-1133">Transmembrane helix</keyword>
<keyword evidence="4" id="KW-1185">Reference proteome</keyword>